<gene>
    <name evidence="1" type="ORF">HCBAA847_1657</name>
    <name evidence="2" type="ORF">HCCG_00053</name>
</gene>
<dbReference type="Proteomes" id="UP000006036">
    <property type="component" value="Chromosome 1"/>
</dbReference>
<dbReference type="EMBL" id="AP012492">
    <property type="protein sequence ID" value="BAM32887.1"/>
    <property type="molecule type" value="Genomic_DNA"/>
</dbReference>
<dbReference type="Proteomes" id="UP000005755">
    <property type="component" value="Unassembled WGS sequence"/>
</dbReference>
<evidence type="ECO:0000313" key="1">
    <source>
        <dbReference type="EMBL" id="BAM32887.1"/>
    </source>
</evidence>
<keyword evidence="3" id="KW-1185">Reference proteome</keyword>
<protein>
    <submittedName>
        <fullName evidence="1">Uncharacterized protein</fullName>
    </submittedName>
</protein>
<sequence>MLKKDYNKLEEISRQMLWAIELIPEARELNLDKRLSLVEVESEFEDEKDRGIFNILLDDEVELSRIKLYTEYSAHSVMALLEILNSFLEDKKEFKLFKVDGDTAIDFNTYFGTKREYDRHDACNIVFFLENPVEDLAGFKPQAWSLRGQRQPCPIRLLVGLRNRGGG</sequence>
<evidence type="ECO:0000313" key="4">
    <source>
        <dbReference type="Proteomes" id="UP000006036"/>
    </source>
</evidence>
<reference evidence="1 4" key="2">
    <citation type="journal article" date="2012" name="J. Bacteriol.">
        <title>Complete Genome Sequence of Helicobacter cinaedi Type Strain ATCC BAA-847.</title>
        <authorList>
            <person name="Miyoshi-Akiyama T."/>
            <person name="Takeshita N."/>
            <person name="Ohmagari N."/>
            <person name="Kirikae T."/>
        </authorList>
    </citation>
    <scope>NUCLEOTIDE SEQUENCE [LARGE SCALE GENOMIC DNA]</scope>
    <source>
        <strain evidence="1 4">ATCC BAA-847</strain>
    </source>
</reference>
<dbReference type="AlphaFoldDB" id="A0AAI8MPW5"/>
<dbReference type="RefSeq" id="WP_002955330.1">
    <property type="nucleotide sequence ID" value="NC_020555.1"/>
</dbReference>
<dbReference type="EMBL" id="DS990391">
    <property type="protein sequence ID" value="EFR45507.1"/>
    <property type="molecule type" value="Genomic_DNA"/>
</dbReference>
<evidence type="ECO:0000313" key="2">
    <source>
        <dbReference type="EMBL" id="EFR45507.1"/>
    </source>
</evidence>
<name>A0AAI8MPW5_9HELI</name>
<reference evidence="2" key="1">
    <citation type="submission" date="2008-08" db="EMBL/GenBank/DDBJ databases">
        <title>Annotation of Helicobacter cinaedi strain CCUG 18818.</title>
        <authorList>
            <consortium name="The Broad Institute Genome Sequencing Platform"/>
            <person name="Fox J.G."/>
            <person name="Shen Z."/>
            <person name="Charoenlap N."/>
            <person name="Schauer D.B."/>
            <person name="Ward D."/>
            <person name="Mehta T."/>
            <person name="Young S."/>
            <person name="Jaffe D."/>
            <person name="Gnerre S."/>
            <person name="Berlin A."/>
            <person name="Heiman D."/>
            <person name="Hepburn T."/>
            <person name="Shea T."/>
            <person name="Sykes S."/>
            <person name="Alvarado L."/>
            <person name="Kodira C."/>
            <person name="Borodovsky M."/>
            <person name="Lander E."/>
            <person name="Galagan J."/>
            <person name="Nusbaum C."/>
            <person name="Birren B."/>
        </authorList>
    </citation>
    <scope>NUCLEOTIDE SEQUENCE</scope>
    <source>
        <strain evidence="2">CCUG 18818</strain>
    </source>
</reference>
<evidence type="ECO:0000313" key="3">
    <source>
        <dbReference type="Proteomes" id="UP000005755"/>
    </source>
</evidence>
<reference evidence="3" key="4">
    <citation type="journal article" date="2014" name="Genome Announc.">
        <title>Draft genome sequences of six enterohepatic helicobacter species isolated from humans and one from rhesus macaques.</title>
        <authorList>
            <person name="Shen Z."/>
            <person name="Sheh A."/>
            <person name="Young S.K."/>
            <person name="Abouelliel A."/>
            <person name="Ward D.V."/>
            <person name="Earl A.M."/>
            <person name="Fox J.G."/>
        </authorList>
    </citation>
    <scope>NUCLEOTIDE SEQUENCE [LARGE SCALE GENOMIC DNA]</scope>
    <source>
        <strain evidence="3">CCUG 18818</strain>
    </source>
</reference>
<proteinExistence type="predicted"/>
<organism evidence="1 4">
    <name type="scientific">Helicobacter cinaedi CCUG 18818 = ATCC BAA-847</name>
    <dbReference type="NCBI Taxonomy" id="537971"/>
    <lineage>
        <taxon>Bacteria</taxon>
        <taxon>Pseudomonadati</taxon>
        <taxon>Campylobacterota</taxon>
        <taxon>Epsilonproteobacteria</taxon>
        <taxon>Campylobacterales</taxon>
        <taxon>Helicobacteraceae</taxon>
        <taxon>Helicobacter</taxon>
    </lineage>
</organism>
<dbReference type="KEGG" id="hcb:HCBAA847_1657"/>
<reference evidence="1" key="3">
    <citation type="submission" date="2012-07" db="EMBL/GenBank/DDBJ databases">
        <authorList>
            <person name="Akiyama T."/>
            <person name="Takeshita N."/>
            <person name="Ohmagari N."/>
            <person name="Kirikae T."/>
        </authorList>
    </citation>
    <scope>NUCLEOTIDE SEQUENCE</scope>
    <source>
        <strain evidence="1">ATCC BAA-847</strain>
    </source>
</reference>
<accession>A0AAI8MPW5</accession>